<dbReference type="OrthoDB" id="67196at2759"/>
<feature type="region of interest" description="Disordered" evidence="5">
    <location>
        <begin position="594"/>
        <end position="626"/>
    </location>
</feature>
<comment type="caution">
    <text evidence="7">The sequence shown here is derived from an EMBL/GenBank/DDBJ whole genome shotgun (WGS) entry which is preliminary data.</text>
</comment>
<dbReference type="SMART" id="SM00064">
    <property type="entry name" value="FYVE"/>
    <property type="match status" value="1"/>
</dbReference>
<evidence type="ECO:0000256" key="4">
    <source>
        <dbReference type="PROSITE-ProRule" id="PRU00091"/>
    </source>
</evidence>
<evidence type="ECO:0000256" key="3">
    <source>
        <dbReference type="ARBA" id="ARBA00022833"/>
    </source>
</evidence>
<proteinExistence type="predicted"/>
<organism evidence="7 8">
    <name type="scientific">Albugo candida</name>
    <dbReference type="NCBI Taxonomy" id="65357"/>
    <lineage>
        <taxon>Eukaryota</taxon>
        <taxon>Sar</taxon>
        <taxon>Stramenopiles</taxon>
        <taxon>Oomycota</taxon>
        <taxon>Peronosporomycetes</taxon>
        <taxon>Albuginales</taxon>
        <taxon>Albuginaceae</taxon>
        <taxon>Albugo</taxon>
    </lineage>
</organism>
<keyword evidence="3" id="KW-0862">Zinc</keyword>
<dbReference type="PANTHER" id="PTHR13510:SF44">
    <property type="entry name" value="RABENOSYN-5"/>
    <property type="match status" value="1"/>
</dbReference>
<dbReference type="GO" id="GO:0008270">
    <property type="term" value="F:zinc ion binding"/>
    <property type="evidence" value="ECO:0007669"/>
    <property type="project" value="UniProtKB-KW"/>
</dbReference>
<dbReference type="Pfam" id="PF01363">
    <property type="entry name" value="FYVE"/>
    <property type="match status" value="1"/>
</dbReference>
<dbReference type="PANTHER" id="PTHR13510">
    <property type="entry name" value="FYVE-FINGER-CONTAINING RAB5 EFFECTOR PROTEIN RABENOSYN-5-RELATED"/>
    <property type="match status" value="1"/>
</dbReference>
<dbReference type="InterPro" id="IPR017455">
    <property type="entry name" value="Znf_FYVE-rel"/>
</dbReference>
<keyword evidence="2 4" id="KW-0863">Zinc-finger</keyword>
<dbReference type="InParanoid" id="A0A024G4U8"/>
<accession>A0A024G4U8</accession>
<dbReference type="Proteomes" id="UP000053237">
    <property type="component" value="Unassembled WGS sequence"/>
</dbReference>
<dbReference type="SUPFAM" id="SSF57903">
    <property type="entry name" value="FYVE/PHD zinc finger"/>
    <property type="match status" value="1"/>
</dbReference>
<dbReference type="CDD" id="cd00065">
    <property type="entry name" value="FYVE_like_SF"/>
    <property type="match status" value="1"/>
</dbReference>
<reference evidence="7 8" key="1">
    <citation type="submission" date="2012-05" db="EMBL/GenBank/DDBJ databases">
        <title>Recombination and specialization in a pathogen metapopulation.</title>
        <authorList>
            <person name="Gardiner A."/>
            <person name="Kemen E."/>
            <person name="Schultz-Larsen T."/>
            <person name="MacLean D."/>
            <person name="Van Oosterhout C."/>
            <person name="Jones J.D.G."/>
        </authorList>
    </citation>
    <scope>NUCLEOTIDE SEQUENCE [LARGE SCALE GENOMIC DNA]</scope>
    <source>
        <strain evidence="7 8">Ac Nc2</strain>
    </source>
</reference>
<keyword evidence="1" id="KW-0479">Metal-binding</keyword>
<dbReference type="PROSITE" id="PS50178">
    <property type="entry name" value="ZF_FYVE"/>
    <property type="match status" value="1"/>
</dbReference>
<dbReference type="EMBL" id="CAIX01000023">
    <property type="protein sequence ID" value="CCI41702.1"/>
    <property type="molecule type" value="Genomic_DNA"/>
</dbReference>
<evidence type="ECO:0000256" key="1">
    <source>
        <dbReference type="ARBA" id="ARBA00022723"/>
    </source>
</evidence>
<dbReference type="Gene3D" id="3.30.40.10">
    <property type="entry name" value="Zinc/RING finger domain, C3HC4 (zinc finger)"/>
    <property type="match status" value="1"/>
</dbReference>
<dbReference type="STRING" id="65357.A0A024G4U8"/>
<evidence type="ECO:0000259" key="6">
    <source>
        <dbReference type="PROSITE" id="PS50178"/>
    </source>
</evidence>
<gene>
    <name evidence="7" type="ORF">BN9_024860</name>
</gene>
<evidence type="ECO:0000313" key="8">
    <source>
        <dbReference type="Proteomes" id="UP000053237"/>
    </source>
</evidence>
<dbReference type="InterPro" id="IPR052727">
    <property type="entry name" value="Rab4/Rab5_effector"/>
</dbReference>
<dbReference type="InterPro" id="IPR011011">
    <property type="entry name" value="Znf_FYVE_PHD"/>
</dbReference>
<sequence length="626" mass="69424">MLSHAGMDNYVKQAKNMVEAFINATDILGENQWSYSGYKNGITLHFVEGENVNVPCNVHAGCRMNGELEEVSESLVVTDSTAYKSMMRSLYPDFVDGVVLENILLPSNLHPYRYVGLKWIAFKSSSSSTSDHDFVILEYTDLFEDDQGEKIAFQVYQSVDVLPPIDVPHEKSCSFSRGRLPILGYMFHTTNKSDELHMSYSCSVESTPGILSHVTKLMKAKIRYITSVRAKRDAIVLVQRVIPTSEQDFCRLCEKTFGIWRRRHNCYKCGGVICGTCSSVQAVHVHDIGERNLRVCTPCVSEARRTARNEALSSLAGLIIGPNDGGGENARSSLSSCSSSVHSIKGESLNFELEENVAALPTHGIGSPPADHVSTMHELLEPVRELLKNYQNISSISTGLRMPKANFLNRSFSSGRMGKKRSFLVIKRRGSPADLAMGTDSFRFREDRIDDLDVDSHASSNQSPISLVSEDGVFRDQVNSDYAERPRLVREKRTASDGPRFLSSRTVDSDILEAAIARSQGLLEATEIANDLAQHMRRAAHHRIRSLQLENEAYATSHTHSQFMSELDGDSVKSLRSSPFSSLPSLTSQLRTFGDEEYNGDNQSSHNTPGGPIILTGELRSHSNTV</sequence>
<evidence type="ECO:0000256" key="5">
    <source>
        <dbReference type="SAM" id="MobiDB-lite"/>
    </source>
</evidence>
<evidence type="ECO:0000313" key="7">
    <source>
        <dbReference type="EMBL" id="CCI41702.1"/>
    </source>
</evidence>
<feature type="domain" description="FYVE-type" evidence="6">
    <location>
        <begin position="244"/>
        <end position="304"/>
    </location>
</feature>
<dbReference type="InterPro" id="IPR013083">
    <property type="entry name" value="Znf_RING/FYVE/PHD"/>
</dbReference>
<name>A0A024G4U8_9STRA</name>
<evidence type="ECO:0000256" key="2">
    <source>
        <dbReference type="ARBA" id="ARBA00022771"/>
    </source>
</evidence>
<keyword evidence="8" id="KW-1185">Reference proteome</keyword>
<dbReference type="AlphaFoldDB" id="A0A024G4U8"/>
<dbReference type="InterPro" id="IPR000306">
    <property type="entry name" value="Znf_FYVE"/>
</dbReference>
<protein>
    <recommendedName>
        <fullName evidence="6">FYVE-type domain-containing protein</fullName>
    </recommendedName>
</protein>